<dbReference type="Pfam" id="PF05305">
    <property type="entry name" value="DUF732"/>
    <property type="match status" value="1"/>
</dbReference>
<keyword evidence="2" id="KW-0732">Signal</keyword>
<dbReference type="RefSeq" id="WP_379564957.1">
    <property type="nucleotide sequence ID" value="NZ_JBHSQK010000011.1"/>
</dbReference>
<evidence type="ECO:0000313" key="4">
    <source>
        <dbReference type="EMBL" id="MFC5947894.1"/>
    </source>
</evidence>
<evidence type="ECO:0000256" key="1">
    <source>
        <dbReference type="SAM" id="MobiDB-lite"/>
    </source>
</evidence>
<proteinExistence type="predicted"/>
<dbReference type="InterPro" id="IPR007969">
    <property type="entry name" value="DUF732"/>
</dbReference>
<feature type="compositionally biased region" description="Low complexity" evidence="1">
    <location>
        <begin position="141"/>
        <end position="159"/>
    </location>
</feature>
<feature type="region of interest" description="Disordered" evidence="1">
    <location>
        <begin position="140"/>
        <end position="188"/>
    </location>
</feature>
<reference evidence="5" key="1">
    <citation type="journal article" date="2019" name="Int. J. Syst. Evol. Microbiol.">
        <title>The Global Catalogue of Microorganisms (GCM) 10K type strain sequencing project: providing services to taxonomists for standard genome sequencing and annotation.</title>
        <authorList>
            <consortium name="The Broad Institute Genomics Platform"/>
            <consortium name="The Broad Institute Genome Sequencing Center for Infectious Disease"/>
            <person name="Wu L."/>
            <person name="Ma J."/>
        </authorList>
    </citation>
    <scope>NUCLEOTIDE SEQUENCE [LARGE SCALE GENOMIC DNA]</scope>
    <source>
        <strain evidence="5">CGMCC 4.7397</strain>
    </source>
</reference>
<feature type="signal peptide" evidence="2">
    <location>
        <begin position="1"/>
        <end position="47"/>
    </location>
</feature>
<feature type="chain" id="PRO_5046871980" evidence="2">
    <location>
        <begin position="48"/>
        <end position="188"/>
    </location>
</feature>
<organism evidence="4 5">
    <name type="scientific">Pseudonocardia lutea</name>
    <dbReference type="NCBI Taxonomy" id="2172015"/>
    <lineage>
        <taxon>Bacteria</taxon>
        <taxon>Bacillati</taxon>
        <taxon>Actinomycetota</taxon>
        <taxon>Actinomycetes</taxon>
        <taxon>Pseudonocardiales</taxon>
        <taxon>Pseudonocardiaceae</taxon>
        <taxon>Pseudonocardia</taxon>
    </lineage>
</organism>
<gene>
    <name evidence="4" type="ORF">ACFQH9_06365</name>
</gene>
<name>A0ABW1I676_9PSEU</name>
<accession>A0ABW1I676</accession>
<feature type="compositionally biased region" description="Polar residues" evidence="1">
    <location>
        <begin position="160"/>
        <end position="169"/>
    </location>
</feature>
<keyword evidence="5" id="KW-1185">Reference proteome</keyword>
<evidence type="ECO:0000259" key="3">
    <source>
        <dbReference type="Pfam" id="PF05305"/>
    </source>
</evidence>
<dbReference type="EMBL" id="JBHSQK010000011">
    <property type="protein sequence ID" value="MFC5947894.1"/>
    <property type="molecule type" value="Genomic_DNA"/>
</dbReference>
<comment type="caution">
    <text evidence="4">The sequence shown here is derived from an EMBL/GenBank/DDBJ whole genome shotgun (WGS) entry which is preliminary data.</text>
</comment>
<feature type="compositionally biased region" description="Basic and acidic residues" evidence="1">
    <location>
        <begin position="170"/>
        <end position="188"/>
    </location>
</feature>
<feature type="domain" description="DUF732" evidence="3">
    <location>
        <begin position="67"/>
        <end position="135"/>
    </location>
</feature>
<protein>
    <submittedName>
        <fullName evidence="4">DUF732 domain-containing protein</fullName>
    </submittedName>
</protein>
<evidence type="ECO:0000313" key="5">
    <source>
        <dbReference type="Proteomes" id="UP001596119"/>
    </source>
</evidence>
<evidence type="ECO:0000256" key="2">
    <source>
        <dbReference type="SAM" id="SignalP"/>
    </source>
</evidence>
<sequence>MRKQRERTTTGDCRRARRRRRARGWVTGGLVTLALLGAGQSASTAWADTPTDAGPRDARVETSNDSDVTFVAVVRQRPAFAGVSEADLVQLGHLTCQALDRGATDDDLVAAGRPTFSPADMGWLMGASIVTYCPSHMDRIQAQPQGGQGAGSSSAQASPRSTGPGSTDSILRESERRMWESYRNRINP</sequence>
<dbReference type="Proteomes" id="UP001596119">
    <property type="component" value="Unassembled WGS sequence"/>
</dbReference>